<feature type="chain" id="PRO_5045057819" evidence="3">
    <location>
        <begin position="30"/>
        <end position="432"/>
    </location>
</feature>
<dbReference type="InterPro" id="IPR036278">
    <property type="entry name" value="Sialidase_sf"/>
</dbReference>
<evidence type="ECO:0000313" key="5">
    <source>
        <dbReference type="EMBL" id="MEC0242262.1"/>
    </source>
</evidence>
<keyword evidence="2" id="KW-0604">Photosystem II</keyword>
<evidence type="ECO:0000256" key="1">
    <source>
        <dbReference type="ARBA" id="ARBA00022531"/>
    </source>
</evidence>
<dbReference type="SUPFAM" id="SSF110296">
    <property type="entry name" value="Oligoxyloglucan reducing end-specific cellobiohydrolase"/>
    <property type="match status" value="1"/>
</dbReference>
<evidence type="ECO:0000256" key="2">
    <source>
        <dbReference type="ARBA" id="ARBA00023276"/>
    </source>
</evidence>
<dbReference type="PROSITE" id="PS51257">
    <property type="entry name" value="PROKAR_LIPOPROTEIN"/>
    <property type="match status" value="1"/>
</dbReference>
<dbReference type="Proteomes" id="UP001344632">
    <property type="component" value="Unassembled WGS sequence"/>
</dbReference>
<proteinExistence type="predicted"/>
<dbReference type="InterPro" id="IPR015943">
    <property type="entry name" value="WD40/YVTN_repeat-like_dom_sf"/>
</dbReference>
<comment type="caution">
    <text evidence="5">The sequence shown here is derived from an EMBL/GenBank/DDBJ whole genome shotgun (WGS) entry which is preliminary data.</text>
</comment>
<keyword evidence="6" id="KW-1185">Reference proteome</keyword>
<feature type="signal peptide" evidence="3">
    <location>
        <begin position="1"/>
        <end position="29"/>
    </location>
</feature>
<dbReference type="SUPFAM" id="SSF50939">
    <property type="entry name" value="Sialidases"/>
    <property type="match status" value="1"/>
</dbReference>
<reference evidence="5 6" key="1">
    <citation type="submission" date="2023-03" db="EMBL/GenBank/DDBJ databases">
        <title>Bacillus Genome Sequencing.</title>
        <authorList>
            <person name="Dunlap C."/>
        </authorList>
    </citation>
    <scope>NUCLEOTIDE SEQUENCE [LARGE SCALE GENOMIC DNA]</scope>
    <source>
        <strain evidence="5 6">BD-525</strain>
    </source>
</reference>
<sequence>MKIHRLTVQAAAILAIVSLLLSACSYSNSDQTASSGEVRIVKMTQTASNITADQHVTLQKAAPVIINNPVSNYDIPVIDFVTDNTGFAVKEKYGESLTLIATTDGGKSWTEKKLPGQFVRSLDFIDSNTGWLLIEEGCSLKNGMTACSKLRLLKTQNGGTAWTTQWQASSKENRIHSFTNLRRLSFQDSKNGVMLANGNLYVTSDGGSHFKATAFGLKDFTPLSMSFPKGQTGYVTGNVGKDAGKLAVLKTSNRGRTWQKQLEIKAKESPVSSLGIQFMNENTGWLLTNDTGMMSGEIYRTIDGGKHWKTMSTQRTGRPTPTDIQLADADIGMISLHPGAGPIEGGIWLTMDGGKSFTSVAPNHVTAVNQLQMLSADHIWAAADDMNQSGYLLHSSDGGRTWKQSYPKSVSFGSATPAVKKRIYDALQMEGA</sequence>
<feature type="domain" description="Photosynthesis system II assembly factor Ycf48/Hcf136-like" evidence="4">
    <location>
        <begin position="180"/>
        <end position="317"/>
    </location>
</feature>
<keyword evidence="1" id="KW-0602">Photosynthesis</keyword>
<accession>A0ABU6GT22</accession>
<evidence type="ECO:0000259" key="4">
    <source>
        <dbReference type="Pfam" id="PF14870"/>
    </source>
</evidence>
<name>A0ABU6GT22_9BACL</name>
<keyword evidence="3" id="KW-0732">Signal</keyword>
<dbReference type="EMBL" id="JARLKZ010000016">
    <property type="protein sequence ID" value="MEC0242262.1"/>
    <property type="molecule type" value="Genomic_DNA"/>
</dbReference>
<dbReference type="InterPro" id="IPR028203">
    <property type="entry name" value="PSII_CF48-like_dom"/>
</dbReference>
<dbReference type="RefSeq" id="WP_326090032.1">
    <property type="nucleotide sequence ID" value="NZ_JARLKZ010000016.1"/>
</dbReference>
<organism evidence="5 6">
    <name type="scientific">Paenibacillus dokdonensis</name>
    <dbReference type="NCBI Taxonomy" id="2567944"/>
    <lineage>
        <taxon>Bacteria</taxon>
        <taxon>Bacillati</taxon>
        <taxon>Bacillota</taxon>
        <taxon>Bacilli</taxon>
        <taxon>Bacillales</taxon>
        <taxon>Paenibacillaceae</taxon>
        <taxon>Paenibacillus</taxon>
    </lineage>
</organism>
<dbReference type="Pfam" id="PF14870">
    <property type="entry name" value="PSII_BNR"/>
    <property type="match status" value="1"/>
</dbReference>
<dbReference type="Gene3D" id="2.130.10.10">
    <property type="entry name" value="YVTN repeat-like/Quinoprotein amine dehydrogenase"/>
    <property type="match status" value="2"/>
</dbReference>
<dbReference type="PANTHER" id="PTHR47199">
    <property type="entry name" value="PHOTOSYSTEM II STABILITY/ASSEMBLY FACTOR HCF136, CHLOROPLASTIC"/>
    <property type="match status" value="1"/>
</dbReference>
<gene>
    <name evidence="5" type="ORF">P4H66_20870</name>
</gene>
<evidence type="ECO:0000313" key="6">
    <source>
        <dbReference type="Proteomes" id="UP001344632"/>
    </source>
</evidence>
<evidence type="ECO:0000256" key="3">
    <source>
        <dbReference type="SAM" id="SignalP"/>
    </source>
</evidence>
<protein>
    <submittedName>
        <fullName evidence="5">YCF48-related protein</fullName>
    </submittedName>
</protein>
<dbReference type="PANTHER" id="PTHR47199:SF2">
    <property type="entry name" value="PHOTOSYSTEM II STABILITY_ASSEMBLY FACTOR HCF136, CHLOROPLASTIC"/>
    <property type="match status" value="1"/>
</dbReference>